<dbReference type="InterPro" id="IPR050738">
    <property type="entry name" value="Sulfatase"/>
</dbReference>
<proteinExistence type="inferred from homology"/>
<dbReference type="InterPro" id="IPR000917">
    <property type="entry name" value="Sulfatase_N"/>
</dbReference>
<dbReference type="PANTHER" id="PTHR42693:SF53">
    <property type="entry name" value="ENDO-4-O-SULFATASE"/>
    <property type="match status" value="1"/>
</dbReference>
<reference evidence="6 7" key="1">
    <citation type="submission" date="2022-11" db="EMBL/GenBank/DDBJ databases">
        <title>The characterization of three novel Bacteroidetes species and genomic analysis of their roles in tidal elemental geochemical cycles.</title>
        <authorList>
            <person name="Ma K."/>
        </authorList>
    </citation>
    <scope>NUCLEOTIDE SEQUENCE [LARGE SCALE GENOMIC DNA]</scope>
    <source>
        <strain evidence="6 7">M17</strain>
    </source>
</reference>
<dbReference type="RefSeq" id="WP_266055544.1">
    <property type="nucleotide sequence ID" value="NZ_JAPFQN010000003.1"/>
</dbReference>
<evidence type="ECO:0000256" key="3">
    <source>
        <dbReference type="ARBA" id="ARBA00022801"/>
    </source>
</evidence>
<feature type="domain" description="Sulfatase N-terminal" evidence="5">
    <location>
        <begin position="58"/>
        <end position="415"/>
    </location>
</feature>
<dbReference type="PROSITE" id="PS00523">
    <property type="entry name" value="SULFATASE_1"/>
    <property type="match status" value="1"/>
</dbReference>
<dbReference type="Pfam" id="PF00884">
    <property type="entry name" value="Sulfatase"/>
    <property type="match status" value="1"/>
</dbReference>
<dbReference type="SUPFAM" id="SSF53649">
    <property type="entry name" value="Alkaline phosphatase-like"/>
    <property type="match status" value="1"/>
</dbReference>
<comment type="similarity">
    <text evidence="1">Belongs to the sulfatase family.</text>
</comment>
<dbReference type="Gene3D" id="3.40.720.10">
    <property type="entry name" value="Alkaline Phosphatase, subunit A"/>
    <property type="match status" value="1"/>
</dbReference>
<evidence type="ECO:0000256" key="1">
    <source>
        <dbReference type="ARBA" id="ARBA00008779"/>
    </source>
</evidence>
<dbReference type="EMBL" id="JAPFQN010000003">
    <property type="protein sequence ID" value="MCX2743169.1"/>
    <property type="molecule type" value="Genomic_DNA"/>
</dbReference>
<evidence type="ECO:0000313" key="7">
    <source>
        <dbReference type="Proteomes" id="UP001209885"/>
    </source>
</evidence>
<keyword evidence="2" id="KW-0479">Metal-binding</keyword>
<dbReference type="Gene3D" id="3.30.1120.10">
    <property type="match status" value="1"/>
</dbReference>
<keyword evidence="7" id="KW-1185">Reference proteome</keyword>
<dbReference type="InterPro" id="IPR024607">
    <property type="entry name" value="Sulfatase_CS"/>
</dbReference>
<protein>
    <submittedName>
        <fullName evidence="6">Sulfatase-like hydrolase/transferase</fullName>
    </submittedName>
</protein>
<sequence length="535" mass="61784">MLRNIVLFGFVLSLIILLVYLLLPLESDRFELTPNEDRLVDKIYYLNNPPISENDSPPNIIWIVVDDLSMADTDLYGDGPVSVPNMKKLANRGVKFNNAYVSAPVCSPSRAAIVTGRYNQRFGYEHQLHDRYLKNRLEYLGFRYLIDSDPWVPQYQTEVPSADFIENIGLPSSEITFAEVAKKYGFETGYIGKWHLGKKEDNSPNAFGFDHFYGFYSSHSLYIPEGTRGYVEQKIPDDFTDEYIWEGQRKGQQAIRRNGEIISEDRYLTSAITDEAIDFTEAHNEKPFYLLVSYNAPHTPLQAPKEYVEMFNDVSDPVKRVHFALIKSLDDELGRLMNHFNDKRLTENTLIFFISDNGGAEFNLTTENGPYQGGKITNFEGGVKVPMIMSWQGKIDSGEVFNHPVHSTDLFMTSARAIKAKLPADRIYDGADLIKHVGNNTMPHDYIYFDMGNNRGIRGERWKLVWNEANGDSVLFNLKEDPYEQRDVYEFNREVVKKLTNEFEEWAAKNIDPIWPPMIYYHYTTDDGKEYFFDE</sequence>
<evidence type="ECO:0000256" key="4">
    <source>
        <dbReference type="ARBA" id="ARBA00022837"/>
    </source>
</evidence>
<accession>A0ABT3RP84</accession>
<comment type="caution">
    <text evidence="6">The sequence shown here is derived from an EMBL/GenBank/DDBJ whole genome shotgun (WGS) entry which is preliminary data.</text>
</comment>
<dbReference type="PANTHER" id="PTHR42693">
    <property type="entry name" value="ARYLSULFATASE FAMILY MEMBER"/>
    <property type="match status" value="1"/>
</dbReference>
<dbReference type="Proteomes" id="UP001209885">
    <property type="component" value="Unassembled WGS sequence"/>
</dbReference>
<gene>
    <name evidence="6" type="ORF">OO013_04795</name>
</gene>
<dbReference type="InterPro" id="IPR017850">
    <property type="entry name" value="Alkaline_phosphatase_core_sf"/>
</dbReference>
<evidence type="ECO:0000259" key="5">
    <source>
        <dbReference type="Pfam" id="PF00884"/>
    </source>
</evidence>
<keyword evidence="3" id="KW-0378">Hydrolase</keyword>
<organism evidence="6 7">
    <name type="scientific">Mangrovivirga halotolerans</name>
    <dbReference type="NCBI Taxonomy" id="2993936"/>
    <lineage>
        <taxon>Bacteria</taxon>
        <taxon>Pseudomonadati</taxon>
        <taxon>Bacteroidota</taxon>
        <taxon>Cytophagia</taxon>
        <taxon>Cytophagales</taxon>
        <taxon>Mangrovivirgaceae</taxon>
        <taxon>Mangrovivirga</taxon>
    </lineage>
</organism>
<evidence type="ECO:0000313" key="6">
    <source>
        <dbReference type="EMBL" id="MCX2743169.1"/>
    </source>
</evidence>
<evidence type="ECO:0000256" key="2">
    <source>
        <dbReference type="ARBA" id="ARBA00022723"/>
    </source>
</evidence>
<keyword evidence="4" id="KW-0106">Calcium</keyword>
<name>A0ABT3RP84_9BACT</name>